<dbReference type="VEuPathDB" id="FungiDB:HpaG813172"/>
<evidence type="ECO:0000313" key="1">
    <source>
        <dbReference type="EnsemblProtists" id="HpaP813172"/>
    </source>
</evidence>
<proteinExistence type="predicted"/>
<dbReference type="AlphaFoldDB" id="M4C257"/>
<evidence type="ECO:0000313" key="2">
    <source>
        <dbReference type="Proteomes" id="UP000011713"/>
    </source>
</evidence>
<protein>
    <submittedName>
        <fullName evidence="1">Uncharacterized protein</fullName>
    </submittedName>
</protein>
<name>M4C257_HYAAE</name>
<organism evidence="1 2">
    <name type="scientific">Hyaloperonospora arabidopsidis (strain Emoy2)</name>
    <name type="common">Downy mildew agent</name>
    <name type="synonym">Peronospora arabidopsidis</name>
    <dbReference type="NCBI Taxonomy" id="559515"/>
    <lineage>
        <taxon>Eukaryota</taxon>
        <taxon>Sar</taxon>
        <taxon>Stramenopiles</taxon>
        <taxon>Oomycota</taxon>
        <taxon>Peronosporomycetes</taxon>
        <taxon>Peronosporales</taxon>
        <taxon>Peronosporaceae</taxon>
        <taxon>Hyaloperonospora</taxon>
    </lineage>
</organism>
<dbReference type="EMBL" id="JH598117">
    <property type="status" value="NOT_ANNOTATED_CDS"/>
    <property type="molecule type" value="Genomic_DNA"/>
</dbReference>
<reference evidence="1" key="2">
    <citation type="submission" date="2015-06" db="UniProtKB">
        <authorList>
            <consortium name="EnsemblProtists"/>
        </authorList>
    </citation>
    <scope>IDENTIFICATION</scope>
    <source>
        <strain evidence="1">Emoy2</strain>
    </source>
</reference>
<sequence>MERALCCSIHLVLLKACSDSWTLLSLRMSITYMSHHLFLTRDLVTMTKPVSISTFPNVHFAVHLRHQLTLGNTFLTTSLVGSHCFVVLL</sequence>
<dbReference type="Proteomes" id="UP000011713">
    <property type="component" value="Unassembled WGS sequence"/>
</dbReference>
<dbReference type="EnsemblProtists" id="HpaT813172">
    <property type="protein sequence ID" value="HpaP813172"/>
    <property type="gene ID" value="HpaG813172"/>
</dbReference>
<dbReference type="HOGENOM" id="CLU_2459510_0_0_1"/>
<accession>M4C257</accession>
<dbReference type="InParanoid" id="M4C257"/>
<keyword evidence="2" id="KW-1185">Reference proteome</keyword>
<reference evidence="2" key="1">
    <citation type="journal article" date="2010" name="Science">
        <title>Signatures of adaptation to obligate biotrophy in the Hyaloperonospora arabidopsidis genome.</title>
        <authorList>
            <person name="Baxter L."/>
            <person name="Tripathy S."/>
            <person name="Ishaque N."/>
            <person name="Boot N."/>
            <person name="Cabral A."/>
            <person name="Kemen E."/>
            <person name="Thines M."/>
            <person name="Ah-Fong A."/>
            <person name="Anderson R."/>
            <person name="Badejoko W."/>
            <person name="Bittner-Eddy P."/>
            <person name="Boore J.L."/>
            <person name="Chibucos M.C."/>
            <person name="Coates M."/>
            <person name="Dehal P."/>
            <person name="Delehaunty K."/>
            <person name="Dong S."/>
            <person name="Downton P."/>
            <person name="Dumas B."/>
            <person name="Fabro G."/>
            <person name="Fronick C."/>
            <person name="Fuerstenberg S.I."/>
            <person name="Fulton L."/>
            <person name="Gaulin E."/>
            <person name="Govers F."/>
            <person name="Hughes L."/>
            <person name="Humphray S."/>
            <person name="Jiang R.H."/>
            <person name="Judelson H."/>
            <person name="Kamoun S."/>
            <person name="Kyung K."/>
            <person name="Meijer H."/>
            <person name="Minx P."/>
            <person name="Morris P."/>
            <person name="Nelson J."/>
            <person name="Phuntumart V."/>
            <person name="Qutob D."/>
            <person name="Rehmany A."/>
            <person name="Rougon-Cardoso A."/>
            <person name="Ryden P."/>
            <person name="Torto-Alalibo T."/>
            <person name="Studholme D."/>
            <person name="Wang Y."/>
            <person name="Win J."/>
            <person name="Wood J."/>
            <person name="Clifton S.W."/>
            <person name="Rogers J."/>
            <person name="Van den Ackerveken G."/>
            <person name="Jones J.D."/>
            <person name="McDowell J.M."/>
            <person name="Beynon J."/>
            <person name="Tyler B.M."/>
        </authorList>
    </citation>
    <scope>NUCLEOTIDE SEQUENCE [LARGE SCALE GENOMIC DNA]</scope>
    <source>
        <strain evidence="2">Emoy2</strain>
    </source>
</reference>